<dbReference type="Ensembl" id="ENSLCNT00005032634.1">
    <property type="protein sequence ID" value="ENSLCNP00005029229.1"/>
    <property type="gene ID" value="ENSLCNG00005019023.1"/>
</dbReference>
<accession>A0A667HR99</accession>
<evidence type="ECO:0000313" key="2">
    <source>
        <dbReference type="Ensembl" id="ENSLCNP00005029229.1"/>
    </source>
</evidence>
<keyword evidence="3" id="KW-1185">Reference proteome</keyword>
<evidence type="ECO:0000313" key="3">
    <source>
        <dbReference type="Proteomes" id="UP000472241"/>
    </source>
</evidence>
<feature type="region of interest" description="Disordered" evidence="1">
    <location>
        <begin position="38"/>
        <end position="77"/>
    </location>
</feature>
<reference evidence="2" key="2">
    <citation type="submission" date="2025-09" db="UniProtKB">
        <authorList>
            <consortium name="Ensembl"/>
        </authorList>
    </citation>
    <scope>IDENTIFICATION</scope>
</reference>
<name>A0A667HR99_LYNCA</name>
<dbReference type="AlphaFoldDB" id="A0A667HR99"/>
<feature type="compositionally biased region" description="Pro residues" evidence="1">
    <location>
        <begin position="38"/>
        <end position="53"/>
    </location>
</feature>
<protein>
    <submittedName>
        <fullName evidence="2">Uncharacterized protein</fullName>
    </submittedName>
</protein>
<sequence>GVTLSCLMGATRVYRRRGQRPRAGLACRRAAGKVFPLAPRPRPWAPRAGPPGPAGHHPLSTQHRKARPNVHVPLPPSGVLVPLDSPLGCPVYTPADPSSGSLCPPLQ</sequence>
<proteinExistence type="predicted"/>
<dbReference type="Proteomes" id="UP000472241">
    <property type="component" value="Unplaced"/>
</dbReference>
<reference evidence="2" key="1">
    <citation type="submission" date="2025-08" db="UniProtKB">
        <authorList>
            <consortium name="Ensembl"/>
        </authorList>
    </citation>
    <scope>IDENTIFICATION</scope>
</reference>
<organism evidence="2 3">
    <name type="scientific">Lynx canadensis</name>
    <name type="common">Canada lynx</name>
    <name type="synonym">Felis canadensis</name>
    <dbReference type="NCBI Taxonomy" id="61383"/>
    <lineage>
        <taxon>Eukaryota</taxon>
        <taxon>Metazoa</taxon>
        <taxon>Chordata</taxon>
        <taxon>Craniata</taxon>
        <taxon>Vertebrata</taxon>
        <taxon>Euteleostomi</taxon>
        <taxon>Mammalia</taxon>
        <taxon>Eutheria</taxon>
        <taxon>Laurasiatheria</taxon>
        <taxon>Carnivora</taxon>
        <taxon>Feliformia</taxon>
        <taxon>Felidae</taxon>
        <taxon>Felinae</taxon>
        <taxon>Lynx</taxon>
    </lineage>
</organism>
<evidence type="ECO:0000256" key="1">
    <source>
        <dbReference type="SAM" id="MobiDB-lite"/>
    </source>
</evidence>